<evidence type="ECO:0000256" key="6">
    <source>
        <dbReference type="ARBA" id="ARBA00023049"/>
    </source>
</evidence>
<comment type="caution">
    <text evidence="10">The sequence shown here is derived from an EMBL/GenBank/DDBJ whole genome shotgun (WGS) entry which is preliminary data.</text>
</comment>
<keyword evidence="6" id="KW-0482">Metalloprotease</keyword>
<dbReference type="SUPFAM" id="SSF53187">
    <property type="entry name" value="Zn-dependent exopeptidases"/>
    <property type="match status" value="1"/>
</dbReference>
<dbReference type="GO" id="GO:0005615">
    <property type="term" value="C:extracellular space"/>
    <property type="evidence" value="ECO:0007669"/>
    <property type="project" value="TreeGrafter"/>
</dbReference>
<evidence type="ECO:0000259" key="8">
    <source>
        <dbReference type="PROSITE" id="PS52035"/>
    </source>
</evidence>
<dbReference type="PROSITE" id="PS52035">
    <property type="entry name" value="PEPTIDASE_M14"/>
    <property type="match status" value="1"/>
</dbReference>
<name>A0A1M7A3B2_9FLAO</name>
<dbReference type="Gene3D" id="3.40.630.10">
    <property type="entry name" value="Zn peptidases"/>
    <property type="match status" value="1"/>
</dbReference>
<accession>A0A1M7A3B2</accession>
<dbReference type="PANTHER" id="PTHR11705:SF143">
    <property type="entry name" value="SLL0236 PROTEIN"/>
    <property type="match status" value="1"/>
</dbReference>
<evidence type="ECO:0000313" key="10">
    <source>
        <dbReference type="EMBL" id="SHL37207.1"/>
    </source>
</evidence>
<dbReference type="GO" id="GO:0008270">
    <property type="term" value="F:zinc ion binding"/>
    <property type="evidence" value="ECO:0007669"/>
    <property type="project" value="InterPro"/>
</dbReference>
<keyword evidence="10" id="KW-0121">Carboxypeptidase</keyword>
<keyword evidence="5" id="KW-0862">Zinc</keyword>
<keyword evidence="3" id="KW-0645">Protease</keyword>
<sequence length="386" mass="43605">MSYNCKIIHNYFCGQIESVVIDHSAYKDLSITGRYITQEMLEKTCFSKLPVPLIAFGNSVDGKTLYAFKIGSGHRKVLMWSQMHGNESTTTKAVWDMVNYLQSDDSLAEQILENCTLVIVPMLNPDGAKAYTRANKNGVDLNRDAKMLTQPESKALRQLFKEFQPHYCFNLHDQRTLFSAGATDKPATVSFLSPASNEERDVTPTRETAMKIIVAMDTLLQRLIPGQVGRYDDGFNDNCVGDAFQMTGTPTILFEAGHFPGDYEREKTREFIFLALVEALRTIALDKIANFSSEDYFKIPENDKLFFDVLVKNPSVLNPELDEQVVGIRYKEVLEGEKIIFEPEIVETGPLEGFYGHKNLECVDSKDFASGILDRMIVNLLLQTKK</sequence>
<dbReference type="PANTHER" id="PTHR11705">
    <property type="entry name" value="PROTEASE FAMILY M14 CARBOXYPEPTIDASE A,B"/>
    <property type="match status" value="1"/>
</dbReference>
<evidence type="ECO:0000313" key="9">
    <source>
        <dbReference type="EMBL" id="SFC26394.1"/>
    </source>
</evidence>
<keyword evidence="4" id="KW-0378">Hydrolase</keyword>
<proteinExistence type="inferred from homology"/>
<protein>
    <submittedName>
        <fullName evidence="10">Zinc carboxypeptidase</fullName>
    </submittedName>
</protein>
<evidence type="ECO:0000256" key="5">
    <source>
        <dbReference type="ARBA" id="ARBA00022833"/>
    </source>
</evidence>
<feature type="active site" description="Proton donor/acceptor" evidence="7">
    <location>
        <position position="255"/>
    </location>
</feature>
<dbReference type="Pfam" id="PF00246">
    <property type="entry name" value="Peptidase_M14"/>
    <property type="match status" value="1"/>
</dbReference>
<gene>
    <name evidence="9" type="ORF">SAMN04487891_10830</name>
    <name evidence="10" type="ORF">SAMN05216293_3339</name>
</gene>
<comment type="similarity">
    <text evidence="2 7">Belongs to the peptidase M14 family.</text>
</comment>
<evidence type="ECO:0000256" key="2">
    <source>
        <dbReference type="ARBA" id="ARBA00005988"/>
    </source>
</evidence>
<dbReference type="GO" id="GO:0004181">
    <property type="term" value="F:metallocarboxypeptidase activity"/>
    <property type="evidence" value="ECO:0007669"/>
    <property type="project" value="InterPro"/>
</dbReference>
<reference evidence="10 11" key="1">
    <citation type="submission" date="2016-11" db="EMBL/GenBank/DDBJ databases">
        <authorList>
            <person name="Varghese N."/>
            <person name="Submissions S."/>
        </authorList>
    </citation>
    <scope>NUCLEOTIDE SEQUENCE [LARGE SCALE GENOMIC DNA]</scope>
    <source>
        <strain evidence="10 11">CGMCC 1.12174</strain>
        <strain evidence="9 12">DSM 26351</strain>
    </source>
</reference>
<comment type="cofactor">
    <cofactor evidence="1">
        <name>Zn(2+)</name>
        <dbReference type="ChEBI" id="CHEBI:29105"/>
    </cofactor>
</comment>
<feature type="domain" description="Peptidase M14" evidence="8">
    <location>
        <begin position="22"/>
        <end position="283"/>
    </location>
</feature>
<dbReference type="Proteomes" id="UP000198940">
    <property type="component" value="Unassembled WGS sequence"/>
</dbReference>
<keyword evidence="12" id="KW-1185">Reference proteome</keyword>
<evidence type="ECO:0000256" key="3">
    <source>
        <dbReference type="ARBA" id="ARBA00022670"/>
    </source>
</evidence>
<dbReference type="GO" id="GO:0006508">
    <property type="term" value="P:proteolysis"/>
    <property type="evidence" value="ECO:0007669"/>
    <property type="project" value="UniProtKB-KW"/>
</dbReference>
<dbReference type="EMBL" id="FOKU01000008">
    <property type="protein sequence ID" value="SFC26394.1"/>
    <property type="molecule type" value="Genomic_DNA"/>
</dbReference>
<dbReference type="STRING" id="1055723.SAMN05216293_3339"/>
<dbReference type="CDD" id="cd06239">
    <property type="entry name" value="M14-like"/>
    <property type="match status" value="1"/>
</dbReference>
<dbReference type="Proteomes" id="UP000184031">
    <property type="component" value="Unassembled WGS sequence"/>
</dbReference>
<evidence type="ECO:0000313" key="11">
    <source>
        <dbReference type="Proteomes" id="UP000184031"/>
    </source>
</evidence>
<evidence type="ECO:0000313" key="12">
    <source>
        <dbReference type="Proteomes" id="UP000198940"/>
    </source>
</evidence>
<evidence type="ECO:0000256" key="7">
    <source>
        <dbReference type="PROSITE-ProRule" id="PRU01379"/>
    </source>
</evidence>
<organism evidence="10 11">
    <name type="scientific">Flagellimonas taeanensis</name>
    <dbReference type="NCBI Taxonomy" id="1005926"/>
    <lineage>
        <taxon>Bacteria</taxon>
        <taxon>Pseudomonadati</taxon>
        <taxon>Bacteroidota</taxon>
        <taxon>Flavobacteriia</taxon>
        <taxon>Flavobacteriales</taxon>
        <taxon>Flavobacteriaceae</taxon>
        <taxon>Flagellimonas</taxon>
    </lineage>
</organism>
<evidence type="ECO:0000256" key="1">
    <source>
        <dbReference type="ARBA" id="ARBA00001947"/>
    </source>
</evidence>
<dbReference type="EMBL" id="FRAT01000009">
    <property type="protein sequence ID" value="SHL37207.1"/>
    <property type="molecule type" value="Genomic_DNA"/>
</dbReference>
<dbReference type="AlphaFoldDB" id="A0A1M7A3B2"/>
<evidence type="ECO:0000256" key="4">
    <source>
        <dbReference type="ARBA" id="ARBA00022801"/>
    </source>
</evidence>
<dbReference type="InterPro" id="IPR000834">
    <property type="entry name" value="Peptidase_M14"/>
</dbReference>